<feature type="coiled-coil region" evidence="1">
    <location>
        <begin position="130"/>
        <end position="157"/>
    </location>
</feature>
<evidence type="ECO:0000256" key="2">
    <source>
        <dbReference type="SAM" id="MobiDB-lite"/>
    </source>
</evidence>
<protein>
    <submittedName>
        <fullName evidence="3">Uncharacterized protein</fullName>
    </submittedName>
</protein>
<evidence type="ECO:0000256" key="1">
    <source>
        <dbReference type="SAM" id="Coils"/>
    </source>
</evidence>
<feature type="coiled-coil region" evidence="1">
    <location>
        <begin position="195"/>
        <end position="222"/>
    </location>
</feature>
<reference evidence="3" key="1">
    <citation type="submission" date="2021-01" db="EMBL/GenBank/DDBJ databases">
        <authorList>
            <person name="Kaushik A."/>
        </authorList>
    </citation>
    <scope>NUCLEOTIDE SEQUENCE</scope>
    <source>
        <strain evidence="3">AG2-2IIIB</strain>
    </source>
</reference>
<dbReference type="Proteomes" id="UP000663843">
    <property type="component" value="Unassembled WGS sequence"/>
</dbReference>
<evidence type="ECO:0000313" key="3">
    <source>
        <dbReference type="EMBL" id="CAE6356387.1"/>
    </source>
</evidence>
<evidence type="ECO:0000313" key="4">
    <source>
        <dbReference type="Proteomes" id="UP000663843"/>
    </source>
</evidence>
<feature type="region of interest" description="Disordered" evidence="2">
    <location>
        <begin position="1"/>
        <end position="98"/>
    </location>
</feature>
<dbReference type="EMBL" id="CAJMWT010000831">
    <property type="protein sequence ID" value="CAE6356387.1"/>
    <property type="molecule type" value="Genomic_DNA"/>
</dbReference>
<organism evidence="3 4">
    <name type="scientific">Rhizoctonia solani</name>
    <dbReference type="NCBI Taxonomy" id="456999"/>
    <lineage>
        <taxon>Eukaryota</taxon>
        <taxon>Fungi</taxon>
        <taxon>Dikarya</taxon>
        <taxon>Basidiomycota</taxon>
        <taxon>Agaricomycotina</taxon>
        <taxon>Agaricomycetes</taxon>
        <taxon>Cantharellales</taxon>
        <taxon>Ceratobasidiaceae</taxon>
        <taxon>Rhizoctonia</taxon>
    </lineage>
</organism>
<feature type="compositionally biased region" description="Acidic residues" evidence="2">
    <location>
        <begin position="49"/>
        <end position="65"/>
    </location>
</feature>
<dbReference type="AlphaFoldDB" id="A0A8H2W9X7"/>
<name>A0A8H2W9X7_9AGAM</name>
<sequence>MTTAQVPCVSPPRAIKRPRNAETATTPTAVDDSHSGSGFEDHSSTLDQSPEEDDDRWEDEAEPEEVITPPIPSTFKGEARAVSTKALTAKGKKGKMPTEAYGTRKEAFHWLHFHVRSMIQSFGELEQIRIMRAQSERARINAQRKLLREETEKIRREIELEMELGKVRAERYKLLRPQELAIEYQLLAKAQDLEVLHAQNKLKALEIKFMELQIDLAKARTVTEEAIKDRLAIENQMLRNKLEAGEVGLR</sequence>
<accession>A0A8H2W9X7</accession>
<proteinExistence type="predicted"/>
<feature type="compositionally biased region" description="Basic and acidic residues" evidence="2">
    <location>
        <begin position="31"/>
        <end position="44"/>
    </location>
</feature>
<gene>
    <name evidence="3" type="ORF">RDB_LOCUS9555</name>
</gene>
<keyword evidence="1" id="KW-0175">Coiled coil</keyword>
<comment type="caution">
    <text evidence="3">The sequence shown here is derived from an EMBL/GenBank/DDBJ whole genome shotgun (WGS) entry which is preliminary data.</text>
</comment>